<feature type="region of interest" description="Disordered" evidence="1">
    <location>
        <begin position="1"/>
        <end position="38"/>
    </location>
</feature>
<dbReference type="Proteomes" id="UP000887574">
    <property type="component" value="Unplaced"/>
</dbReference>
<sequence length="122" mass="12957">MKQDDDFGTTGFGSTGFSNTSNTGFGGGDEYSATGFRGGSDAAGFGNSGFGSGVPQIDGSRNRWERDWSATNLISVTPNLIWMQPPAITKWTVHDSMDGTCSDQQAFLPRHSLVSIIIDGLN</sequence>
<organism evidence="2 3">
    <name type="scientific">Ditylenchus dipsaci</name>
    <dbReference type="NCBI Taxonomy" id="166011"/>
    <lineage>
        <taxon>Eukaryota</taxon>
        <taxon>Metazoa</taxon>
        <taxon>Ecdysozoa</taxon>
        <taxon>Nematoda</taxon>
        <taxon>Chromadorea</taxon>
        <taxon>Rhabditida</taxon>
        <taxon>Tylenchina</taxon>
        <taxon>Tylenchomorpha</taxon>
        <taxon>Sphaerularioidea</taxon>
        <taxon>Anguinidae</taxon>
        <taxon>Anguininae</taxon>
        <taxon>Ditylenchus</taxon>
    </lineage>
</organism>
<evidence type="ECO:0000313" key="2">
    <source>
        <dbReference type="Proteomes" id="UP000887574"/>
    </source>
</evidence>
<proteinExistence type="predicted"/>
<evidence type="ECO:0000313" key="3">
    <source>
        <dbReference type="WBParaSite" id="jg7293"/>
    </source>
</evidence>
<protein>
    <submittedName>
        <fullName evidence="3">Uncharacterized protein</fullName>
    </submittedName>
</protein>
<keyword evidence="2" id="KW-1185">Reference proteome</keyword>
<accession>A0A915EKK5</accession>
<name>A0A915EKK5_9BILA</name>
<dbReference type="AlphaFoldDB" id="A0A915EKK5"/>
<evidence type="ECO:0000256" key="1">
    <source>
        <dbReference type="SAM" id="MobiDB-lite"/>
    </source>
</evidence>
<reference evidence="3" key="1">
    <citation type="submission" date="2022-11" db="UniProtKB">
        <authorList>
            <consortium name="WormBaseParasite"/>
        </authorList>
    </citation>
    <scope>IDENTIFICATION</scope>
</reference>
<dbReference type="WBParaSite" id="jg7293">
    <property type="protein sequence ID" value="jg7293"/>
    <property type="gene ID" value="jg7293"/>
</dbReference>